<dbReference type="InterPro" id="IPR016040">
    <property type="entry name" value="NAD(P)-bd_dom"/>
</dbReference>
<proteinExistence type="predicted"/>
<protein>
    <recommendedName>
        <fullName evidence="6">NAD(P)-binding domain-containing protein</fullName>
    </recommendedName>
</protein>
<dbReference type="Pfam" id="PF13460">
    <property type="entry name" value="NAD_binding_10"/>
    <property type="match status" value="2"/>
</dbReference>
<feature type="compositionally biased region" description="Basic and acidic residues" evidence="1">
    <location>
        <begin position="83"/>
        <end position="101"/>
    </location>
</feature>
<accession>A0A1Y1HX16</accession>
<dbReference type="InterPro" id="IPR013857">
    <property type="entry name" value="NADH-UbQ_OxRdtase-assoc_prot30"/>
</dbReference>
<dbReference type="EMBL" id="DF237088">
    <property type="protein sequence ID" value="GAQ83204.1"/>
    <property type="molecule type" value="Genomic_DNA"/>
</dbReference>
<sequence length="641" mass="70332">MALNSAAKVRPAASWSHQLTLEGRRCSQCNAFAVDSRKPGTANSLRNHTFPSRHLGVPQRLSERRKPAPGVRASGEQNGADTAVKEKEEEKVVQERAKPTEEDAQLTLSDINPVSLGRRSREFFNDVWKRLTDLGQLTRSSPSDVDTVLIGGPMCEFTIPDAAFTTVLVAGATGRVGRILVRKLLLRGYTVKALVRSSDEATLEKLPTVVQHVVGDIGDPTTLSKAVEGVNKIICCTRATSMLSGDLTRVEQQGVANLAKAFLDYNHRLAQKRAGKSARSKVTLARFSKESTLDEWDLRDGVEDEDILGKLYDGGMDAELELTEREGERSMGLFQGYVYTRGGFVEMTTELKLPEGVSLSRFEGLLIRVCGDGKPYTFVLEMEKWEGGPPMEYTYKFPTRVGYARVRLPFSDFRPGSPDQPPLDPAQVKRMSIRFEPKKVRAPMMLAGAPAQKKKKVMAGRVDPMQAIAEIDTSSEGPEFVPGATETDLGSNRFKLEVDFIKALPAGEEPDFILVSCTGAGVEEEDREKVLRAKLAGEQSLRNSGLGYTIVRPGPLLEEPGGSRALVFDQGNRITQSISCADVADVCVKALHDGTARNKSFEVCYEYTSEQGQGLYELVAHLPDKSNNYLTPALALLEKNT</sequence>
<dbReference type="STRING" id="105231.A0A1Y1HX16"/>
<dbReference type="InterPro" id="IPR008979">
    <property type="entry name" value="Galactose-bd-like_sf"/>
</dbReference>
<dbReference type="OMA" id="HTMTIRF"/>
<dbReference type="Gene3D" id="3.40.50.720">
    <property type="entry name" value="NAD(P)-binding Rossmann-like Domain"/>
    <property type="match status" value="2"/>
</dbReference>
<feature type="domain" description="NAD(P)-binding" evidence="3">
    <location>
        <begin position="501"/>
        <end position="593"/>
    </location>
</feature>
<organism evidence="4 5">
    <name type="scientific">Klebsormidium nitens</name>
    <name type="common">Green alga</name>
    <name type="synonym">Ulothrix nitens</name>
    <dbReference type="NCBI Taxonomy" id="105231"/>
    <lineage>
        <taxon>Eukaryota</taxon>
        <taxon>Viridiplantae</taxon>
        <taxon>Streptophyta</taxon>
        <taxon>Klebsormidiophyceae</taxon>
        <taxon>Klebsormidiales</taxon>
        <taxon>Klebsormidiaceae</taxon>
        <taxon>Klebsormidium</taxon>
    </lineage>
</organism>
<reference evidence="4 5" key="1">
    <citation type="journal article" date="2014" name="Nat. Commun.">
        <title>Klebsormidium flaccidum genome reveals primary factors for plant terrestrial adaptation.</title>
        <authorList>
            <person name="Hori K."/>
            <person name="Maruyama F."/>
            <person name="Fujisawa T."/>
            <person name="Togashi T."/>
            <person name="Yamamoto N."/>
            <person name="Seo M."/>
            <person name="Sato S."/>
            <person name="Yamada T."/>
            <person name="Mori H."/>
            <person name="Tajima N."/>
            <person name="Moriyama T."/>
            <person name="Ikeuchi M."/>
            <person name="Watanabe M."/>
            <person name="Wada H."/>
            <person name="Kobayashi K."/>
            <person name="Saito M."/>
            <person name="Masuda T."/>
            <person name="Sasaki-Sekimoto Y."/>
            <person name="Mashiguchi K."/>
            <person name="Awai K."/>
            <person name="Shimojima M."/>
            <person name="Masuda S."/>
            <person name="Iwai M."/>
            <person name="Nobusawa T."/>
            <person name="Narise T."/>
            <person name="Kondo S."/>
            <person name="Saito H."/>
            <person name="Sato R."/>
            <person name="Murakawa M."/>
            <person name="Ihara Y."/>
            <person name="Oshima-Yamada Y."/>
            <person name="Ohtaka K."/>
            <person name="Satoh M."/>
            <person name="Sonobe K."/>
            <person name="Ishii M."/>
            <person name="Ohtani R."/>
            <person name="Kanamori-Sato M."/>
            <person name="Honoki R."/>
            <person name="Miyazaki D."/>
            <person name="Mochizuki H."/>
            <person name="Umetsu J."/>
            <person name="Higashi K."/>
            <person name="Shibata D."/>
            <person name="Kamiya Y."/>
            <person name="Sato N."/>
            <person name="Nakamura Y."/>
            <person name="Tabata S."/>
            <person name="Ida S."/>
            <person name="Kurokawa K."/>
            <person name="Ohta H."/>
        </authorList>
    </citation>
    <scope>NUCLEOTIDE SEQUENCE [LARGE SCALE GENOMIC DNA]</scope>
    <source>
        <strain evidence="4 5">NIES-2285</strain>
    </source>
</reference>
<keyword evidence="5" id="KW-1185">Reference proteome</keyword>
<gene>
    <name evidence="4" type="ORF">KFL_001390220</name>
</gene>
<evidence type="ECO:0000313" key="4">
    <source>
        <dbReference type="EMBL" id="GAQ83204.1"/>
    </source>
</evidence>
<evidence type="ECO:0000313" key="5">
    <source>
        <dbReference type="Proteomes" id="UP000054558"/>
    </source>
</evidence>
<evidence type="ECO:0000256" key="1">
    <source>
        <dbReference type="SAM" id="MobiDB-lite"/>
    </source>
</evidence>
<name>A0A1Y1HX16_KLENI</name>
<dbReference type="InterPro" id="IPR036291">
    <property type="entry name" value="NAD(P)-bd_dom_sf"/>
</dbReference>
<dbReference type="SUPFAM" id="SSF51735">
    <property type="entry name" value="NAD(P)-binding Rossmann-fold domains"/>
    <property type="match status" value="1"/>
</dbReference>
<feature type="region of interest" description="Disordered" evidence="1">
    <location>
        <begin position="37"/>
        <end position="103"/>
    </location>
</feature>
<dbReference type="SUPFAM" id="SSF49785">
    <property type="entry name" value="Galactose-binding domain-like"/>
    <property type="match status" value="1"/>
</dbReference>
<feature type="domain" description="NAD(P)-binding" evidence="3">
    <location>
        <begin position="171"/>
        <end position="261"/>
    </location>
</feature>
<evidence type="ECO:0008006" key="6">
    <source>
        <dbReference type="Google" id="ProtNLM"/>
    </source>
</evidence>
<dbReference type="Pfam" id="PF08547">
    <property type="entry name" value="CIA30"/>
    <property type="match status" value="1"/>
</dbReference>
<dbReference type="PANTHER" id="PTHR15020:SF47">
    <property type="entry name" value="NAD(P)-BINDING DOMAIN-CONTAINING PROTEIN"/>
    <property type="match status" value="1"/>
</dbReference>
<dbReference type="OrthoDB" id="10254221at2759"/>
<evidence type="ECO:0000259" key="3">
    <source>
        <dbReference type="Pfam" id="PF13460"/>
    </source>
</evidence>
<feature type="compositionally biased region" description="Polar residues" evidence="1">
    <location>
        <begin position="41"/>
        <end position="50"/>
    </location>
</feature>
<dbReference type="AlphaFoldDB" id="A0A1Y1HX16"/>
<evidence type="ECO:0000259" key="2">
    <source>
        <dbReference type="Pfam" id="PF08547"/>
    </source>
</evidence>
<dbReference type="PANTHER" id="PTHR15020">
    <property type="entry name" value="FLAVIN REDUCTASE-RELATED"/>
    <property type="match status" value="1"/>
</dbReference>
<feature type="domain" description="NADH:ubiquinone oxidoreductase intermediate-associated protein 30" evidence="2">
    <location>
        <begin position="315"/>
        <end position="436"/>
    </location>
</feature>
<dbReference type="Proteomes" id="UP000054558">
    <property type="component" value="Unassembled WGS sequence"/>
</dbReference>